<name>A0A168F6P5_CORDF</name>
<feature type="transmembrane region" description="Helical" evidence="1">
    <location>
        <begin position="295"/>
        <end position="316"/>
    </location>
</feature>
<feature type="transmembrane region" description="Helical" evidence="1">
    <location>
        <begin position="218"/>
        <end position="239"/>
    </location>
</feature>
<dbReference type="Proteomes" id="UP000076881">
    <property type="component" value="Unassembled WGS sequence"/>
</dbReference>
<dbReference type="AlphaFoldDB" id="A0A168F6P5"/>
<feature type="transmembrane region" description="Helical" evidence="1">
    <location>
        <begin position="259"/>
        <end position="283"/>
    </location>
</feature>
<feature type="transmembrane region" description="Helical" evidence="1">
    <location>
        <begin position="191"/>
        <end position="211"/>
    </location>
</feature>
<dbReference type="EMBL" id="AZHF01000006">
    <property type="protein sequence ID" value="OAA74740.1"/>
    <property type="molecule type" value="Genomic_DNA"/>
</dbReference>
<feature type="transmembrane region" description="Helical" evidence="1">
    <location>
        <begin position="12"/>
        <end position="30"/>
    </location>
</feature>
<evidence type="ECO:0008006" key="4">
    <source>
        <dbReference type="Google" id="ProtNLM"/>
    </source>
</evidence>
<dbReference type="OrthoDB" id="2281895at2759"/>
<reference evidence="2 3" key="1">
    <citation type="journal article" date="2016" name="Genome Biol. Evol.">
        <title>Divergent and convergent evolution of fungal pathogenicity.</title>
        <authorList>
            <person name="Shang Y."/>
            <person name="Xiao G."/>
            <person name="Zheng P."/>
            <person name="Cen K."/>
            <person name="Zhan S."/>
            <person name="Wang C."/>
        </authorList>
    </citation>
    <scope>NUCLEOTIDE SEQUENCE [LARGE SCALE GENOMIC DNA]</scope>
    <source>
        <strain evidence="2 3">RCEF 1005</strain>
    </source>
</reference>
<sequence>MAPLVLTLRMRTLMVAPILLAIATGIALFAHSDVNTPMLWSQCHAHARIPALSRIPVLGTPSCYLVSFFQAALDSVRTRAVLAVILAFVGGLLTVCTVESARGCNATARVVAHPTPSWLLFNLLGGALVWQLLIVPAQIQRLRNIFIAQKNGGAGDGDGDEEGNVGGGGGRDRLERLGVDLDRNIAGSEVVAIPVAVAVGFLLPSILMLVYNSSPVAIGVWLFFPVYVSLVRLGVRWMLQRTWDYTAERNVHLETHRRSLVAVYALPLLASLLAHAAIIWSMTRRDDRKEMTRSCVMFIEIDFAFIGATVLYWVLVETNWKVPVYMVAISVVLGPGAGVLGGWLLRENVIQEELGAVIDLDAAEDTAGEPSEQTPLL</sequence>
<feature type="transmembrane region" description="Helical" evidence="1">
    <location>
        <begin position="119"/>
        <end position="139"/>
    </location>
</feature>
<gene>
    <name evidence="2" type="ORF">LEL_08321</name>
</gene>
<accession>A0A168F6P5</accession>
<comment type="caution">
    <text evidence="2">The sequence shown here is derived from an EMBL/GenBank/DDBJ whole genome shotgun (WGS) entry which is preliminary data.</text>
</comment>
<evidence type="ECO:0000313" key="3">
    <source>
        <dbReference type="Proteomes" id="UP000076881"/>
    </source>
</evidence>
<keyword evidence="1" id="KW-1133">Transmembrane helix</keyword>
<feature type="transmembrane region" description="Helical" evidence="1">
    <location>
        <begin position="322"/>
        <end position="345"/>
    </location>
</feature>
<evidence type="ECO:0000313" key="2">
    <source>
        <dbReference type="EMBL" id="OAA74740.1"/>
    </source>
</evidence>
<evidence type="ECO:0000256" key="1">
    <source>
        <dbReference type="SAM" id="Phobius"/>
    </source>
</evidence>
<keyword evidence="3" id="KW-1185">Reference proteome</keyword>
<feature type="transmembrane region" description="Helical" evidence="1">
    <location>
        <begin position="80"/>
        <end position="98"/>
    </location>
</feature>
<protein>
    <recommendedName>
        <fullName evidence="4">Corticosteroid-binding protein</fullName>
    </recommendedName>
</protein>
<proteinExistence type="predicted"/>
<organism evidence="2 3">
    <name type="scientific">Akanthomyces lecanii RCEF 1005</name>
    <dbReference type="NCBI Taxonomy" id="1081108"/>
    <lineage>
        <taxon>Eukaryota</taxon>
        <taxon>Fungi</taxon>
        <taxon>Dikarya</taxon>
        <taxon>Ascomycota</taxon>
        <taxon>Pezizomycotina</taxon>
        <taxon>Sordariomycetes</taxon>
        <taxon>Hypocreomycetidae</taxon>
        <taxon>Hypocreales</taxon>
        <taxon>Cordycipitaceae</taxon>
        <taxon>Akanthomyces</taxon>
        <taxon>Cordyceps confragosa</taxon>
    </lineage>
</organism>
<keyword evidence="1" id="KW-0812">Transmembrane</keyword>
<keyword evidence="1" id="KW-0472">Membrane</keyword>